<keyword evidence="3" id="KW-0539">Nucleus</keyword>
<gene>
    <name evidence="5" type="primary">BCCIP</name>
    <name evidence="6 8" type="synonym">Bccip</name>
</gene>
<keyword evidence="7" id="KW-1185">Reference proteome</keyword>
<keyword evidence="3" id="KW-0227">DNA damage</keyword>
<dbReference type="PANTHER" id="PTHR13261:SF0">
    <property type="entry name" value="BRCA2 AND CDKN1A-INTERACTING PROTEIN"/>
    <property type="match status" value="1"/>
</dbReference>
<dbReference type="Proteomes" id="UP001732720">
    <property type="component" value="Chromosome 7"/>
</dbReference>
<reference evidence="5" key="1">
    <citation type="journal article" date="2017" name="G3 (Bethesda)">
        <title>De Novo Genome and Transcriptome Assembly of the Canadian Beaver (Castor canadensis).</title>
        <authorList>
            <person name="Lok S."/>
            <person name="Paton T.A."/>
            <person name="Wang Z."/>
            <person name="Kaur G."/>
            <person name="Walker S."/>
            <person name="Yuen R.K."/>
            <person name="Sung W.W."/>
            <person name="Whitney J."/>
            <person name="Buchanan J.A."/>
            <person name="Trost B."/>
            <person name="Singh N."/>
            <person name="Apresto B."/>
            <person name="Chen N."/>
            <person name="Coole M."/>
            <person name="Dawson T.J."/>
            <person name="Ho K.Y."/>
            <person name="Hu Z."/>
            <person name="Pullenayegum S."/>
            <person name="Samler K."/>
            <person name="Shipstone A."/>
            <person name="Tsoi F."/>
            <person name="Wang T."/>
            <person name="Pereira S.L."/>
            <person name="Rostami P."/>
            <person name="Ryan C.A."/>
            <person name="Tong A.H."/>
            <person name="Ng K."/>
            <person name="Sundaravadanam Y."/>
            <person name="Simpson J.T."/>
            <person name="Lim B.K."/>
            <person name="Engstrom M.D."/>
            <person name="Dutton C.J."/>
            <person name="Kerr K.C."/>
            <person name="Franke M."/>
            <person name="Rapley W."/>
            <person name="Wintle R.F."/>
            <person name="Scherer S.W."/>
        </authorList>
    </citation>
    <scope>NUCLEOTIDE SEQUENCE</scope>
    <source>
        <strain evidence="5">Ward</strain>
        <tissue evidence="5">Leukocyte</tissue>
    </source>
</reference>
<proteinExistence type="inferred from homology"/>
<keyword evidence="3" id="KW-0234">DNA repair</keyword>
<comment type="similarity">
    <text evidence="2 3">Belongs to the BCP1 family.</text>
</comment>
<dbReference type="PANTHER" id="PTHR13261">
    <property type="entry name" value="BRCA2 AND CDKN1A INTERACTING PROTEIN"/>
    <property type="match status" value="1"/>
</dbReference>
<dbReference type="GeneID" id="109696336"/>
<sequence>MASRAKRRATESGVSRPPGAPVKHEEEEEEDEVEDEEEDEDEDSDEAEGEDDEIVDEEVNIEFEAYSISDNDYDGIKKLLQQLFLKAPVNTAELTDLLIQQNHIGSVIKQTNVSEDSDDDMDEDEIFGFISLLNLTERKGTQCAEQIKELVLSFCEKNCEKSMVEQLDKLLNDTTKPVGFLLSERFINVPPQIALPMHQQLQKELAEAHKTNKPCGKCYFYLLISKTFVEAGRSNSKKRWNRQKKDVLMFANAEEEFFYEKAILEFSYSVQEDSDTCLGGRWSFDDVPMKPLRTVMLIPGDKMSEIMEKLKEHLSI</sequence>
<dbReference type="Pfam" id="PF13862">
    <property type="entry name" value="BCCIP"/>
    <property type="match status" value="1"/>
</dbReference>
<dbReference type="InterPro" id="IPR025602">
    <property type="entry name" value="BCP1_family"/>
</dbReference>
<dbReference type="PIRSF" id="PIRSF028983">
    <property type="entry name" value="BCP1"/>
    <property type="match status" value="1"/>
</dbReference>
<dbReference type="EMBL" id="GFFW01002473">
    <property type="protein sequence ID" value="JAV42315.1"/>
    <property type="molecule type" value="Transcribed_RNA"/>
</dbReference>
<comment type="function">
    <text evidence="3">May promote cell cycle arrest by enhancing the inhibition of CDK2 activity by CDKN1A. May be required for repair of DNA damage by homologous recombination in conjunction with BRCA2. May not be involved in non-homologous end joining (NHEJ).</text>
</comment>
<evidence type="ECO:0000313" key="5">
    <source>
        <dbReference type="EMBL" id="JAV42315.1"/>
    </source>
</evidence>
<dbReference type="RefSeq" id="XP_020034948.1">
    <property type="nucleotide sequence ID" value="XM_020179359.1"/>
</dbReference>
<accession>A0A250YFB1</accession>
<dbReference type="KEGG" id="ccan:109696336"/>
<dbReference type="AlphaFoldDB" id="A0A250YFB1"/>
<evidence type="ECO:0000256" key="2">
    <source>
        <dbReference type="ARBA" id="ARBA00006781"/>
    </source>
</evidence>
<keyword evidence="3" id="KW-0131">Cell cycle</keyword>
<evidence type="ECO:0000313" key="7">
    <source>
        <dbReference type="Proteomes" id="UP001732720"/>
    </source>
</evidence>
<dbReference type="Ensembl" id="ENSCCNT00000030357.1">
    <property type="protein sequence ID" value="ENSCCNP00000023784.1"/>
    <property type="gene ID" value="ENSCCNG00000023325.1"/>
</dbReference>
<reference evidence="8" key="3">
    <citation type="submission" date="2025-04" db="UniProtKB">
        <authorList>
            <consortium name="RefSeq"/>
        </authorList>
    </citation>
    <scope>IDENTIFICATION</scope>
    <source>
        <tissue evidence="8">Leukocyte</tissue>
    </source>
</reference>
<protein>
    <recommendedName>
        <fullName evidence="3">BRCA2 and CDKN1A-interacting protein</fullName>
    </recommendedName>
</protein>
<evidence type="ECO:0000256" key="3">
    <source>
        <dbReference type="PIRNR" id="PIRNR028983"/>
    </source>
</evidence>
<evidence type="ECO:0000313" key="6">
    <source>
        <dbReference type="Ensembl" id="ENSCCNP00000023784.1"/>
    </source>
</evidence>
<dbReference type="CTD" id="56647"/>
<dbReference type="GO" id="GO:0005634">
    <property type="term" value="C:nucleus"/>
    <property type="evidence" value="ECO:0007669"/>
    <property type="project" value="UniProtKB-SubCell"/>
</dbReference>
<reference evidence="6" key="2">
    <citation type="submission" date="2023-09" db="UniProtKB">
        <authorList>
            <consortium name="Ensembl"/>
        </authorList>
    </citation>
    <scope>IDENTIFICATION</scope>
</reference>
<feature type="region of interest" description="Disordered" evidence="4">
    <location>
        <begin position="1"/>
        <end position="57"/>
    </location>
</feature>
<dbReference type="GO" id="GO:0006281">
    <property type="term" value="P:DNA repair"/>
    <property type="evidence" value="ECO:0007669"/>
    <property type="project" value="UniProtKB-KW"/>
</dbReference>
<dbReference type="OrthoDB" id="27543at2759"/>
<dbReference type="GO" id="GO:0000922">
    <property type="term" value="C:spindle pole"/>
    <property type="evidence" value="ECO:0007669"/>
    <property type="project" value="UniProtKB-SubCell"/>
</dbReference>
<evidence type="ECO:0000256" key="4">
    <source>
        <dbReference type="SAM" id="MobiDB-lite"/>
    </source>
</evidence>
<feature type="compositionally biased region" description="Acidic residues" evidence="4">
    <location>
        <begin position="26"/>
        <end position="57"/>
    </location>
</feature>
<evidence type="ECO:0000313" key="8">
    <source>
        <dbReference type="RefSeq" id="XP_020034948.1"/>
    </source>
</evidence>
<comment type="subcellular location">
    <subcellularLocation>
        <location evidence="1">Cytoplasm</location>
        <location evidence="1">Cytoskeleton</location>
        <location evidence="1">Spindle pole</location>
    </subcellularLocation>
    <subcellularLocation>
        <location evidence="3">Nucleus</location>
    </subcellularLocation>
</comment>
<evidence type="ECO:0000256" key="1">
    <source>
        <dbReference type="ARBA" id="ARBA00004647"/>
    </source>
</evidence>
<organism evidence="5">
    <name type="scientific">Castor canadensis</name>
    <name type="common">American beaver</name>
    <dbReference type="NCBI Taxonomy" id="51338"/>
    <lineage>
        <taxon>Eukaryota</taxon>
        <taxon>Metazoa</taxon>
        <taxon>Chordata</taxon>
        <taxon>Craniata</taxon>
        <taxon>Vertebrata</taxon>
        <taxon>Euteleostomi</taxon>
        <taxon>Mammalia</taxon>
        <taxon>Eutheria</taxon>
        <taxon>Euarchontoglires</taxon>
        <taxon>Glires</taxon>
        <taxon>Rodentia</taxon>
        <taxon>Castorimorpha</taxon>
        <taxon>Castoridae</taxon>
        <taxon>Castor</taxon>
    </lineage>
</organism>
<name>A0A250YFB1_CASCN</name>